<organism evidence="3 4">
    <name type="scientific">Pacificimonas flava</name>
    <dbReference type="NCBI Taxonomy" id="1234595"/>
    <lineage>
        <taxon>Bacteria</taxon>
        <taxon>Pseudomonadati</taxon>
        <taxon>Pseudomonadota</taxon>
        <taxon>Alphaproteobacteria</taxon>
        <taxon>Sphingomonadales</taxon>
        <taxon>Sphingosinicellaceae</taxon>
        <taxon>Pacificimonas</taxon>
    </lineage>
</organism>
<evidence type="ECO:0000313" key="3">
    <source>
        <dbReference type="EMBL" id="EMD82873.1"/>
    </source>
</evidence>
<dbReference type="Proteomes" id="UP000011717">
    <property type="component" value="Unassembled WGS sequence"/>
</dbReference>
<feature type="region of interest" description="Disordered" evidence="1">
    <location>
        <begin position="82"/>
        <end position="107"/>
    </location>
</feature>
<protein>
    <recommendedName>
        <fullName evidence="5">Lipopolysaccharide assembly protein A domain-containing protein</fullName>
    </recommendedName>
</protein>
<accession>M2U4I3</accession>
<keyword evidence="2" id="KW-0812">Transmembrane</keyword>
<keyword evidence="4" id="KW-1185">Reference proteome</keyword>
<dbReference type="OrthoDB" id="7595841at2"/>
<gene>
    <name evidence="3" type="ORF">C725_1913</name>
</gene>
<proteinExistence type="predicted"/>
<evidence type="ECO:0000256" key="2">
    <source>
        <dbReference type="SAM" id="Phobius"/>
    </source>
</evidence>
<name>M2U4I3_9SPHN</name>
<evidence type="ECO:0008006" key="5">
    <source>
        <dbReference type="Google" id="ProtNLM"/>
    </source>
</evidence>
<dbReference type="AlphaFoldDB" id="M2U4I3"/>
<dbReference type="RefSeq" id="WP_008602267.1">
    <property type="nucleotide sequence ID" value="NZ_AMRV01000005.1"/>
</dbReference>
<comment type="caution">
    <text evidence="3">The sequence shown here is derived from an EMBL/GenBank/DDBJ whole genome shotgun (WGS) entry which is preliminary data.</text>
</comment>
<keyword evidence="2" id="KW-0472">Membrane</keyword>
<keyword evidence="2" id="KW-1133">Transmembrane helix</keyword>
<dbReference type="EMBL" id="AMRV01000005">
    <property type="protein sequence ID" value="EMD82873.1"/>
    <property type="molecule type" value="Genomic_DNA"/>
</dbReference>
<sequence>MRILTLILYLLLGIVIAWFAAQNWDRTVLWLPGGYEAYWPLGAYIIAALVLGILPTAILHSLSRWRWQRRVRKLEAKLAALGQPAEPSVGTGPAPMGDYTTQRTPTL</sequence>
<evidence type="ECO:0000256" key="1">
    <source>
        <dbReference type="SAM" id="MobiDB-lite"/>
    </source>
</evidence>
<reference evidence="3 4" key="1">
    <citation type="journal article" date="2013" name="Genome Announc.">
        <title>Draft Genome Sequence of Strain JLT2015T, Belonging to the Family Sphingomonadaceae of the Alphaproteobacteria.</title>
        <authorList>
            <person name="Tang K."/>
            <person name="Liu K."/>
            <person name="Li S."/>
            <person name="Jiao N."/>
        </authorList>
    </citation>
    <scope>NUCLEOTIDE SEQUENCE [LARGE SCALE GENOMIC DNA]</scope>
    <source>
        <strain evidence="3 4">JLT2015</strain>
    </source>
</reference>
<evidence type="ECO:0000313" key="4">
    <source>
        <dbReference type="Proteomes" id="UP000011717"/>
    </source>
</evidence>
<feature type="transmembrane region" description="Helical" evidence="2">
    <location>
        <begin position="41"/>
        <end position="62"/>
    </location>
</feature>